<accession>A0A2M7XE81</accession>
<gene>
    <name evidence="14" type="primary">ligA</name>
    <name evidence="17" type="ORF">CO173_03470</name>
</gene>
<dbReference type="InterPro" id="IPR033136">
    <property type="entry name" value="DNA_ligase_CS"/>
</dbReference>
<dbReference type="GO" id="GO:0046872">
    <property type="term" value="F:metal ion binding"/>
    <property type="evidence" value="ECO:0007669"/>
    <property type="project" value="UniProtKB-KW"/>
</dbReference>
<dbReference type="PROSITE" id="PS01055">
    <property type="entry name" value="DNA_LIGASE_N1"/>
    <property type="match status" value="1"/>
</dbReference>
<dbReference type="InterPro" id="IPR013840">
    <property type="entry name" value="DNAligase_N"/>
</dbReference>
<keyword evidence="5 14" id="KW-0235">DNA replication</keyword>
<comment type="caution">
    <text evidence="17">The sequence shown here is derived from an EMBL/GenBank/DDBJ whole genome shotgun (WGS) entry which is preliminary data.</text>
</comment>
<dbReference type="InterPro" id="IPR036420">
    <property type="entry name" value="BRCT_dom_sf"/>
</dbReference>
<evidence type="ECO:0000256" key="11">
    <source>
        <dbReference type="ARBA" id="ARBA00023204"/>
    </source>
</evidence>
<dbReference type="InterPro" id="IPR018239">
    <property type="entry name" value="DNA_ligase_AS"/>
</dbReference>
<dbReference type="InterPro" id="IPR001357">
    <property type="entry name" value="BRCT_dom"/>
</dbReference>
<dbReference type="PROSITE" id="PS50172">
    <property type="entry name" value="BRCT"/>
    <property type="match status" value="1"/>
</dbReference>
<comment type="caution">
    <text evidence="14">Lacks conserved residue(s) required for the propagation of feature annotation.</text>
</comment>
<dbReference type="PANTHER" id="PTHR23389">
    <property type="entry name" value="CHROMOSOME TRANSMISSION FIDELITY FACTOR 18"/>
    <property type="match status" value="1"/>
</dbReference>
<feature type="binding site" evidence="14">
    <location>
        <begin position="86"/>
        <end position="87"/>
    </location>
    <ligand>
        <name>NAD(+)</name>
        <dbReference type="ChEBI" id="CHEBI:57540"/>
    </ligand>
</feature>
<comment type="function">
    <text evidence="1 14">DNA ligase that catalyzes the formation of phosphodiester linkages between 5'-phosphoryl and 3'-hydroxyl groups in double-stranded DNA using NAD as a coenzyme and as the energy source for the reaction. It is essential for DNA replication and repair of damaged DNA.</text>
</comment>
<evidence type="ECO:0000256" key="3">
    <source>
        <dbReference type="ARBA" id="ARBA00013308"/>
    </source>
</evidence>
<dbReference type="SUPFAM" id="SSF47781">
    <property type="entry name" value="RuvA domain 2-like"/>
    <property type="match status" value="1"/>
</dbReference>
<comment type="catalytic activity">
    <reaction evidence="12 14 15">
        <text>NAD(+) + (deoxyribonucleotide)n-3'-hydroxyl + 5'-phospho-(deoxyribonucleotide)m = (deoxyribonucleotide)n+m + AMP + beta-nicotinamide D-nucleotide.</text>
        <dbReference type="EC" id="6.5.1.2"/>
    </reaction>
</comment>
<comment type="similarity">
    <text evidence="13 14">Belongs to the NAD-dependent DNA ligase family. LigA subfamily.</text>
</comment>
<dbReference type="SMART" id="SM00532">
    <property type="entry name" value="LIGANc"/>
    <property type="match status" value="1"/>
</dbReference>
<dbReference type="Pfam" id="PF14520">
    <property type="entry name" value="HHH_5"/>
    <property type="match status" value="1"/>
</dbReference>
<dbReference type="SUPFAM" id="SSF56091">
    <property type="entry name" value="DNA ligase/mRNA capping enzyme, catalytic domain"/>
    <property type="match status" value="1"/>
</dbReference>
<dbReference type="NCBIfam" id="TIGR00575">
    <property type="entry name" value="dnlj"/>
    <property type="match status" value="1"/>
</dbReference>
<keyword evidence="7 14" id="KW-0227">DNA damage</keyword>
<dbReference type="HAMAP" id="MF_01588">
    <property type="entry name" value="DNA_ligase_A"/>
    <property type="match status" value="1"/>
</dbReference>
<evidence type="ECO:0000313" key="17">
    <source>
        <dbReference type="EMBL" id="PJA46174.1"/>
    </source>
</evidence>
<feature type="binding site" evidence="14">
    <location>
        <position position="441"/>
    </location>
    <ligand>
        <name>Zn(2+)</name>
        <dbReference type="ChEBI" id="CHEBI:29105"/>
    </ligand>
</feature>
<sequence>MIAKSKEEAVKRITKLREVIDHYRYLYHVKDQVEISDSALDSLKHELYTLEQQFPELITADSPTQRVGGAPLAKFEKVKHRHRMLSMEDVFSREEFSDWMERIEKVGGKKAEDFYLMTKIDGLAISLIYKDGVLITAATRGDGRIGENVTQNVKTIESIPLRLRKLEPAELTKYSHINLKGTFEVRGEIHMGKREFKKMNAKRKKLGETLFANPRNISAGSIRQLDPKIAASRPLDFRAWHLDVIGQKTHEESMEILQLLGFKTAPGKVLRELNEIEDYMNQMITDRDQIPYWIDGLVVRVNSHQYFSDLGVVGKTPRGIVAWKFPPEEAVTRVLEVNWFVGRTGKLTPVAIVEPVFLAGTTVQNATLHNPDEIARLGIKINDTVIITKAGDIIPKIITVLTEMRQGDEEKIIIPVNCPVCGTETERKPNVVDIFCQNPVCFSKERAQILYAARAFEIDGLGGKTVERFINEGFLTSPADLFRLDPNEIAQIEGFGKVSARKLVEEIATKKEIGLAEFIQSLGIPNVGEETSYTLANKFSSIEALQLADLQDLIAIQDVGEVVARSIVDYFVSDYAMHLLEEYKVVGVKILKPEKTAQKLANLTFVVTGSLESISRDEAKELIRKAGGAVSGSVSKKTDYVVVGASAGSKLKKAEELNIKTLSETEFLSML</sequence>
<dbReference type="NCBIfam" id="NF005932">
    <property type="entry name" value="PRK07956.1"/>
    <property type="match status" value="1"/>
</dbReference>
<dbReference type="GO" id="GO:0003677">
    <property type="term" value="F:DNA binding"/>
    <property type="evidence" value="ECO:0007669"/>
    <property type="project" value="InterPro"/>
</dbReference>
<dbReference type="SUPFAM" id="SSF52113">
    <property type="entry name" value="BRCT domain"/>
    <property type="match status" value="1"/>
</dbReference>
<keyword evidence="4 14" id="KW-0436">Ligase</keyword>
<dbReference type="CDD" id="cd00114">
    <property type="entry name" value="LIGANc"/>
    <property type="match status" value="1"/>
</dbReference>
<evidence type="ECO:0000256" key="15">
    <source>
        <dbReference type="RuleBase" id="RU000618"/>
    </source>
</evidence>
<dbReference type="Gene3D" id="1.10.287.610">
    <property type="entry name" value="Helix hairpin bin"/>
    <property type="match status" value="1"/>
</dbReference>
<feature type="binding site" evidence="14">
    <location>
        <position position="188"/>
    </location>
    <ligand>
        <name>NAD(+)</name>
        <dbReference type="ChEBI" id="CHEBI:57540"/>
    </ligand>
</feature>
<evidence type="ECO:0000256" key="14">
    <source>
        <dbReference type="HAMAP-Rule" id="MF_01588"/>
    </source>
</evidence>
<dbReference type="Pfam" id="PF00533">
    <property type="entry name" value="BRCT"/>
    <property type="match status" value="1"/>
</dbReference>
<evidence type="ECO:0000256" key="9">
    <source>
        <dbReference type="ARBA" id="ARBA00022842"/>
    </source>
</evidence>
<dbReference type="Pfam" id="PF03120">
    <property type="entry name" value="OB_DNA_ligase"/>
    <property type="match status" value="1"/>
</dbReference>
<evidence type="ECO:0000256" key="2">
    <source>
        <dbReference type="ARBA" id="ARBA00012722"/>
    </source>
</evidence>
<feature type="binding site" evidence="14">
    <location>
        <position position="421"/>
    </location>
    <ligand>
        <name>Zn(2+)</name>
        <dbReference type="ChEBI" id="CHEBI:29105"/>
    </ligand>
</feature>
<dbReference type="InterPro" id="IPR012340">
    <property type="entry name" value="NA-bd_OB-fold"/>
</dbReference>
<feature type="binding site" evidence="14">
    <location>
        <position position="324"/>
    </location>
    <ligand>
        <name>NAD(+)</name>
        <dbReference type="ChEBI" id="CHEBI:57540"/>
    </ligand>
</feature>
<dbReference type="InterPro" id="IPR004150">
    <property type="entry name" value="NAD_DNA_ligase_OB"/>
</dbReference>
<keyword evidence="11 14" id="KW-0234">DNA repair</keyword>
<protein>
    <recommendedName>
        <fullName evidence="3 14">DNA ligase</fullName>
        <ecNumber evidence="2 14">6.5.1.2</ecNumber>
    </recommendedName>
    <alternativeName>
        <fullName evidence="14">Polydeoxyribonucleotide synthase [NAD(+)]</fullName>
    </alternativeName>
</protein>
<keyword evidence="10 14" id="KW-0520">NAD</keyword>
<feature type="binding site" evidence="14">
    <location>
        <position position="436"/>
    </location>
    <ligand>
        <name>Zn(2+)</name>
        <dbReference type="ChEBI" id="CHEBI:29105"/>
    </ligand>
</feature>
<dbReference type="Gene3D" id="1.10.150.20">
    <property type="entry name" value="5' to 3' exonuclease, C-terminal subdomain"/>
    <property type="match status" value="2"/>
</dbReference>
<evidence type="ECO:0000256" key="5">
    <source>
        <dbReference type="ARBA" id="ARBA00022705"/>
    </source>
</evidence>
<evidence type="ECO:0000259" key="16">
    <source>
        <dbReference type="PROSITE" id="PS50172"/>
    </source>
</evidence>
<feature type="binding site" evidence="14">
    <location>
        <position position="418"/>
    </location>
    <ligand>
        <name>Zn(2+)</name>
        <dbReference type="ChEBI" id="CHEBI:29105"/>
    </ligand>
</feature>
<keyword evidence="8 14" id="KW-0862">Zinc</keyword>
<dbReference type="PROSITE" id="PS01056">
    <property type="entry name" value="DNA_LIGASE_N2"/>
    <property type="match status" value="1"/>
</dbReference>
<evidence type="ECO:0000256" key="12">
    <source>
        <dbReference type="ARBA" id="ARBA00034005"/>
    </source>
</evidence>
<dbReference type="EMBL" id="PFWT01000015">
    <property type="protein sequence ID" value="PJA46174.1"/>
    <property type="molecule type" value="Genomic_DNA"/>
</dbReference>
<feature type="active site" description="N6-AMP-lysine intermediate" evidence="14">
    <location>
        <position position="119"/>
    </location>
</feature>
<keyword evidence="6 14" id="KW-0479">Metal-binding</keyword>
<name>A0A2M7XE81_9BACT</name>
<dbReference type="PIRSF" id="PIRSF001604">
    <property type="entry name" value="LigA"/>
    <property type="match status" value="1"/>
</dbReference>
<dbReference type="Gene3D" id="6.20.10.30">
    <property type="match status" value="1"/>
</dbReference>
<dbReference type="GO" id="GO:0006281">
    <property type="term" value="P:DNA repair"/>
    <property type="evidence" value="ECO:0007669"/>
    <property type="project" value="UniProtKB-KW"/>
</dbReference>
<dbReference type="SUPFAM" id="SSF50249">
    <property type="entry name" value="Nucleic acid-binding proteins"/>
    <property type="match status" value="1"/>
</dbReference>
<dbReference type="GO" id="GO:0003911">
    <property type="term" value="F:DNA ligase (NAD+) activity"/>
    <property type="evidence" value="ECO:0007669"/>
    <property type="project" value="UniProtKB-UniRule"/>
</dbReference>
<evidence type="ECO:0000256" key="1">
    <source>
        <dbReference type="ARBA" id="ARBA00004067"/>
    </source>
</evidence>
<evidence type="ECO:0000256" key="13">
    <source>
        <dbReference type="ARBA" id="ARBA00060881"/>
    </source>
</evidence>
<dbReference type="PANTHER" id="PTHR23389:SF9">
    <property type="entry name" value="DNA LIGASE"/>
    <property type="match status" value="1"/>
</dbReference>
<dbReference type="InterPro" id="IPR013839">
    <property type="entry name" value="DNAligase_adenylation"/>
</dbReference>
<dbReference type="Proteomes" id="UP000231263">
    <property type="component" value="Unassembled WGS sequence"/>
</dbReference>
<dbReference type="Gene3D" id="3.30.470.30">
    <property type="entry name" value="DNA ligase/mRNA capping enzyme"/>
    <property type="match status" value="1"/>
</dbReference>
<comment type="cofactor">
    <cofactor evidence="14">
        <name>Mg(2+)</name>
        <dbReference type="ChEBI" id="CHEBI:18420"/>
    </cofactor>
    <cofactor evidence="14">
        <name>Mn(2+)</name>
        <dbReference type="ChEBI" id="CHEBI:29035"/>
    </cofactor>
</comment>
<reference evidence="18" key="1">
    <citation type="submission" date="2017-09" db="EMBL/GenBank/DDBJ databases">
        <title>Depth-based differentiation of microbial function through sediment-hosted aquifers and enrichment of novel symbionts in the deep terrestrial subsurface.</title>
        <authorList>
            <person name="Probst A.J."/>
            <person name="Ladd B."/>
            <person name="Jarett J.K."/>
            <person name="Geller-Mcgrath D.E."/>
            <person name="Sieber C.M.K."/>
            <person name="Emerson J.B."/>
            <person name="Anantharaman K."/>
            <person name="Thomas B.C."/>
            <person name="Malmstrom R."/>
            <person name="Stieglmeier M."/>
            <person name="Klingl A."/>
            <person name="Woyke T."/>
            <person name="Ryan C.M."/>
            <person name="Banfield J.F."/>
        </authorList>
    </citation>
    <scope>NUCLEOTIDE SEQUENCE [LARGE SCALE GENOMIC DNA]</scope>
</reference>
<dbReference type="AlphaFoldDB" id="A0A2M7XE81"/>
<evidence type="ECO:0000256" key="7">
    <source>
        <dbReference type="ARBA" id="ARBA00022763"/>
    </source>
</evidence>
<dbReference type="InterPro" id="IPR041663">
    <property type="entry name" value="DisA/LigA_HHH"/>
</dbReference>
<dbReference type="SMART" id="SM00292">
    <property type="entry name" value="BRCT"/>
    <property type="match status" value="1"/>
</dbReference>
<evidence type="ECO:0000313" key="18">
    <source>
        <dbReference type="Proteomes" id="UP000231263"/>
    </source>
</evidence>
<dbReference type="GO" id="GO:0006260">
    <property type="term" value="P:DNA replication"/>
    <property type="evidence" value="ECO:0007669"/>
    <property type="project" value="UniProtKB-KW"/>
</dbReference>
<feature type="binding site" evidence="14">
    <location>
        <position position="140"/>
    </location>
    <ligand>
        <name>NAD(+)</name>
        <dbReference type="ChEBI" id="CHEBI:57540"/>
    </ligand>
</feature>
<keyword evidence="14" id="KW-0464">Manganese</keyword>
<dbReference type="CDD" id="cd17748">
    <property type="entry name" value="BRCT_DNA_ligase_like"/>
    <property type="match status" value="1"/>
</dbReference>
<evidence type="ECO:0000256" key="8">
    <source>
        <dbReference type="ARBA" id="ARBA00022833"/>
    </source>
</evidence>
<organism evidence="17 18">
    <name type="scientific">Candidatus Uhrbacteria bacterium CG_4_9_14_3_um_filter_41_35</name>
    <dbReference type="NCBI Taxonomy" id="1975034"/>
    <lineage>
        <taxon>Bacteria</taxon>
        <taxon>Candidatus Uhriibacteriota</taxon>
    </lineage>
</organism>
<feature type="domain" description="BRCT" evidence="16">
    <location>
        <begin position="595"/>
        <end position="671"/>
    </location>
</feature>
<dbReference type="Pfam" id="PF12826">
    <property type="entry name" value="HHH_2"/>
    <property type="match status" value="1"/>
</dbReference>
<dbReference type="Pfam" id="PF01653">
    <property type="entry name" value="DNA_ligase_aden"/>
    <property type="match status" value="1"/>
</dbReference>
<keyword evidence="9 14" id="KW-0460">Magnesium</keyword>
<dbReference type="Gene3D" id="3.40.50.10190">
    <property type="entry name" value="BRCT domain"/>
    <property type="match status" value="1"/>
</dbReference>
<dbReference type="GO" id="GO:0005829">
    <property type="term" value="C:cytosol"/>
    <property type="evidence" value="ECO:0007669"/>
    <property type="project" value="TreeGrafter"/>
</dbReference>
<dbReference type="InterPro" id="IPR010994">
    <property type="entry name" value="RuvA_2-like"/>
</dbReference>
<dbReference type="InterPro" id="IPR001679">
    <property type="entry name" value="DNA_ligase"/>
</dbReference>
<evidence type="ECO:0000256" key="10">
    <source>
        <dbReference type="ARBA" id="ARBA00023027"/>
    </source>
</evidence>
<dbReference type="Gene3D" id="2.40.50.140">
    <property type="entry name" value="Nucleic acid-binding proteins"/>
    <property type="match status" value="1"/>
</dbReference>
<evidence type="ECO:0000256" key="4">
    <source>
        <dbReference type="ARBA" id="ARBA00022598"/>
    </source>
</evidence>
<dbReference type="FunFam" id="2.40.50.140:FF:000012">
    <property type="entry name" value="DNA ligase"/>
    <property type="match status" value="1"/>
</dbReference>
<dbReference type="SMART" id="SM00278">
    <property type="entry name" value="HhH1"/>
    <property type="match status" value="3"/>
</dbReference>
<dbReference type="InterPro" id="IPR003583">
    <property type="entry name" value="Hlx-hairpin-Hlx_DNA-bd_motif"/>
</dbReference>
<proteinExistence type="inferred from homology"/>
<evidence type="ECO:0000256" key="6">
    <source>
        <dbReference type="ARBA" id="ARBA00022723"/>
    </source>
</evidence>
<dbReference type="EC" id="6.5.1.2" evidence="2 14"/>